<dbReference type="RefSeq" id="WP_103937719.1">
    <property type="nucleotide sequence ID" value="NZ_FNVO01000004.1"/>
</dbReference>
<dbReference type="GO" id="GO:0016491">
    <property type="term" value="F:oxidoreductase activity"/>
    <property type="evidence" value="ECO:0007669"/>
    <property type="project" value="InterPro"/>
</dbReference>
<gene>
    <name evidence="8" type="ORF">SAMN04489712_104273</name>
</gene>
<dbReference type="CDD" id="cd02966">
    <property type="entry name" value="TlpA_like_family"/>
    <property type="match status" value="1"/>
</dbReference>
<evidence type="ECO:0000313" key="9">
    <source>
        <dbReference type="Proteomes" id="UP000236723"/>
    </source>
</evidence>
<dbReference type="Gene3D" id="3.40.30.10">
    <property type="entry name" value="Glutaredoxin"/>
    <property type="match status" value="1"/>
</dbReference>
<keyword evidence="4" id="KW-1015">Disulfide bond</keyword>
<keyword evidence="3" id="KW-0812">Transmembrane</keyword>
<dbReference type="GO" id="GO:0016853">
    <property type="term" value="F:isomerase activity"/>
    <property type="evidence" value="ECO:0007669"/>
    <property type="project" value="UniProtKB-KW"/>
</dbReference>
<dbReference type="GO" id="GO:0017004">
    <property type="term" value="P:cytochrome complex assembly"/>
    <property type="evidence" value="ECO:0007669"/>
    <property type="project" value="UniProtKB-KW"/>
</dbReference>
<feature type="chain" id="PRO_5009291068" evidence="6">
    <location>
        <begin position="28"/>
        <end position="193"/>
    </location>
</feature>
<evidence type="ECO:0000256" key="1">
    <source>
        <dbReference type="ARBA" id="ARBA00004196"/>
    </source>
</evidence>
<dbReference type="PROSITE" id="PS51352">
    <property type="entry name" value="THIOREDOXIN_2"/>
    <property type="match status" value="1"/>
</dbReference>
<dbReference type="SUPFAM" id="SSF52833">
    <property type="entry name" value="Thioredoxin-like"/>
    <property type="match status" value="1"/>
</dbReference>
<evidence type="ECO:0000256" key="3">
    <source>
        <dbReference type="ARBA" id="ARBA00022968"/>
    </source>
</evidence>
<dbReference type="InterPro" id="IPR013766">
    <property type="entry name" value="Thioredoxin_domain"/>
</dbReference>
<reference evidence="9" key="1">
    <citation type="submission" date="2016-10" db="EMBL/GenBank/DDBJ databases">
        <authorList>
            <person name="Varghese N."/>
            <person name="Submissions S."/>
        </authorList>
    </citation>
    <scope>NUCLEOTIDE SEQUENCE [LARGE SCALE GENOMIC DNA]</scope>
    <source>
        <strain evidence="9">DSM 43163</strain>
    </source>
</reference>
<feature type="domain" description="Thioredoxin" evidence="7">
    <location>
        <begin position="45"/>
        <end position="191"/>
    </location>
</feature>
<dbReference type="InterPro" id="IPR050553">
    <property type="entry name" value="Thioredoxin_ResA/DsbE_sf"/>
</dbReference>
<dbReference type="GO" id="GO:0030313">
    <property type="term" value="C:cell envelope"/>
    <property type="evidence" value="ECO:0007669"/>
    <property type="project" value="UniProtKB-SubCell"/>
</dbReference>
<proteinExistence type="predicted"/>
<accession>A0A1H5YZ92</accession>
<evidence type="ECO:0000259" key="7">
    <source>
        <dbReference type="PROSITE" id="PS51352"/>
    </source>
</evidence>
<dbReference type="AlphaFoldDB" id="A0A1H5YZ92"/>
<dbReference type="Proteomes" id="UP000236723">
    <property type="component" value="Unassembled WGS sequence"/>
</dbReference>
<dbReference type="Pfam" id="PF00578">
    <property type="entry name" value="AhpC-TSA"/>
    <property type="match status" value="1"/>
</dbReference>
<evidence type="ECO:0000256" key="2">
    <source>
        <dbReference type="ARBA" id="ARBA00022748"/>
    </source>
</evidence>
<dbReference type="PANTHER" id="PTHR42852:SF6">
    <property type="entry name" value="THIOL:DISULFIDE INTERCHANGE PROTEIN DSBE"/>
    <property type="match status" value="1"/>
</dbReference>
<dbReference type="PANTHER" id="PTHR42852">
    <property type="entry name" value="THIOL:DISULFIDE INTERCHANGE PROTEIN DSBE"/>
    <property type="match status" value="1"/>
</dbReference>
<organism evidence="8 9">
    <name type="scientific">Thermomonospora echinospora</name>
    <dbReference type="NCBI Taxonomy" id="1992"/>
    <lineage>
        <taxon>Bacteria</taxon>
        <taxon>Bacillati</taxon>
        <taxon>Actinomycetota</taxon>
        <taxon>Actinomycetes</taxon>
        <taxon>Streptosporangiales</taxon>
        <taxon>Thermomonosporaceae</taxon>
        <taxon>Thermomonospora</taxon>
    </lineage>
</organism>
<dbReference type="InterPro" id="IPR017937">
    <property type="entry name" value="Thioredoxin_CS"/>
</dbReference>
<dbReference type="GO" id="GO:0016209">
    <property type="term" value="F:antioxidant activity"/>
    <property type="evidence" value="ECO:0007669"/>
    <property type="project" value="InterPro"/>
</dbReference>
<keyword evidence="3" id="KW-0735">Signal-anchor</keyword>
<feature type="signal peptide" evidence="6">
    <location>
        <begin position="1"/>
        <end position="27"/>
    </location>
</feature>
<evidence type="ECO:0000256" key="4">
    <source>
        <dbReference type="ARBA" id="ARBA00023157"/>
    </source>
</evidence>
<sequence length="193" mass="20695">MARVRVVAAGAVAACALLAGCAGTQGAQTGPGSGDNRFIAGDGTAQVIKATDRRAAPRVEGTTLEDKPLRLADLGGKVVVLNFWASWCGPCRGEAPTLQKLSTEHKPKGVEFVGVNFKDFKEPARAMERTFQVTYPSLYDHDGRLMLEFRDVPPSAVPSTLIFDRQGRIAARIIGPTTYSQLNPLITQIAAER</sequence>
<protein>
    <submittedName>
        <fullName evidence="8">Thiol-disulfide isomerase or thioredoxin</fullName>
    </submittedName>
</protein>
<keyword evidence="8" id="KW-0413">Isomerase</keyword>
<comment type="subcellular location">
    <subcellularLocation>
        <location evidence="1">Cell envelope</location>
    </subcellularLocation>
</comment>
<keyword evidence="9" id="KW-1185">Reference proteome</keyword>
<keyword evidence="6" id="KW-0732">Signal</keyword>
<evidence type="ECO:0000256" key="5">
    <source>
        <dbReference type="ARBA" id="ARBA00023284"/>
    </source>
</evidence>
<dbReference type="InterPro" id="IPR000866">
    <property type="entry name" value="AhpC/TSA"/>
</dbReference>
<dbReference type="PROSITE" id="PS00194">
    <property type="entry name" value="THIOREDOXIN_1"/>
    <property type="match status" value="1"/>
</dbReference>
<dbReference type="PROSITE" id="PS51257">
    <property type="entry name" value="PROKAR_LIPOPROTEIN"/>
    <property type="match status" value="1"/>
</dbReference>
<dbReference type="EMBL" id="FNVO01000004">
    <property type="protein sequence ID" value="SEG29563.1"/>
    <property type="molecule type" value="Genomic_DNA"/>
</dbReference>
<evidence type="ECO:0000313" key="8">
    <source>
        <dbReference type="EMBL" id="SEG29563.1"/>
    </source>
</evidence>
<keyword evidence="5" id="KW-0676">Redox-active center</keyword>
<keyword evidence="2" id="KW-0201">Cytochrome c-type biogenesis</keyword>
<evidence type="ECO:0000256" key="6">
    <source>
        <dbReference type="SAM" id="SignalP"/>
    </source>
</evidence>
<dbReference type="InterPro" id="IPR036249">
    <property type="entry name" value="Thioredoxin-like_sf"/>
</dbReference>
<dbReference type="OrthoDB" id="9796554at2"/>
<name>A0A1H5YZ92_9ACTN</name>